<accession>A0A9X7Z5U9</accession>
<evidence type="ECO:0000313" key="2">
    <source>
        <dbReference type="EMBL" id="QSO47269.1"/>
    </source>
</evidence>
<gene>
    <name evidence="2" type="ORF">JZ786_23225</name>
</gene>
<evidence type="ECO:0000256" key="1">
    <source>
        <dbReference type="SAM" id="MobiDB-lite"/>
    </source>
</evidence>
<protein>
    <submittedName>
        <fullName evidence="2">Uncharacterized protein</fullName>
    </submittedName>
</protein>
<dbReference type="EMBL" id="CP071182">
    <property type="protein sequence ID" value="QSO47269.1"/>
    <property type="molecule type" value="Genomic_DNA"/>
</dbReference>
<organism evidence="2 3">
    <name type="scientific">Alicyclobacillus mengziensis</name>
    <dbReference type="NCBI Taxonomy" id="2931921"/>
    <lineage>
        <taxon>Bacteria</taxon>
        <taxon>Bacillati</taxon>
        <taxon>Bacillota</taxon>
        <taxon>Bacilli</taxon>
        <taxon>Bacillales</taxon>
        <taxon>Alicyclobacillaceae</taxon>
        <taxon>Alicyclobacillus</taxon>
    </lineage>
</organism>
<keyword evidence="3" id="KW-1185">Reference proteome</keyword>
<feature type="compositionally biased region" description="Polar residues" evidence="1">
    <location>
        <begin position="16"/>
        <end position="26"/>
    </location>
</feature>
<dbReference type="Proteomes" id="UP000663505">
    <property type="component" value="Chromosome"/>
</dbReference>
<dbReference type="RefSeq" id="WP_206656629.1">
    <property type="nucleotide sequence ID" value="NZ_CP071182.1"/>
</dbReference>
<proteinExistence type="predicted"/>
<name>A0A9X7Z5U9_9BACL</name>
<feature type="region of interest" description="Disordered" evidence="1">
    <location>
        <begin position="1"/>
        <end position="39"/>
    </location>
</feature>
<reference evidence="2 3" key="1">
    <citation type="submission" date="2021-02" db="EMBL/GenBank/DDBJ databases">
        <title>Alicyclobacillus curvatus sp. nov. and Alicyclobacillus mengziensis sp. nov., two acidophilic bacteria isolated from acid mine drainage.</title>
        <authorList>
            <person name="Huang Y."/>
        </authorList>
    </citation>
    <scope>NUCLEOTIDE SEQUENCE [LARGE SCALE GENOMIC DNA]</scope>
    <source>
        <strain evidence="2 3">S30H14</strain>
    </source>
</reference>
<dbReference type="KEGG" id="afx:JZ786_23225"/>
<dbReference type="AlphaFoldDB" id="A0A9X7Z5U9"/>
<evidence type="ECO:0000313" key="3">
    <source>
        <dbReference type="Proteomes" id="UP000663505"/>
    </source>
</evidence>
<sequence length="53" mass="5903">MNNAFPARYARKPAINNHQQPSTTINNHRKPAGYAKTSYKMQRATGVTSVEAI</sequence>